<dbReference type="RefSeq" id="WP_229759325.1">
    <property type="nucleotide sequence ID" value="NZ_AP019860.1"/>
</dbReference>
<dbReference type="Proteomes" id="UP000326354">
    <property type="component" value="Chromosome"/>
</dbReference>
<proteinExistence type="predicted"/>
<evidence type="ECO:0000313" key="2">
    <source>
        <dbReference type="EMBL" id="BBM87602.1"/>
    </source>
</evidence>
<dbReference type="KEGG" id="uam:UABAM_06014"/>
<accession>A0A5S9F6E2</accession>
<organism evidence="2 3">
    <name type="scientific">Uabimicrobium amorphum</name>
    <dbReference type="NCBI Taxonomy" id="2596890"/>
    <lineage>
        <taxon>Bacteria</taxon>
        <taxon>Pseudomonadati</taxon>
        <taxon>Planctomycetota</taxon>
        <taxon>Candidatus Uabimicrobiia</taxon>
        <taxon>Candidatus Uabimicrobiales</taxon>
        <taxon>Candidatus Uabimicrobiaceae</taxon>
        <taxon>Candidatus Uabimicrobium</taxon>
    </lineage>
</organism>
<protein>
    <recommendedName>
        <fullName evidence="1">DUF5615 domain-containing protein</fullName>
    </recommendedName>
</protein>
<gene>
    <name evidence="2" type="ORF">UABAM_06014</name>
</gene>
<dbReference type="InterPro" id="IPR041049">
    <property type="entry name" value="DUF5615"/>
</dbReference>
<name>A0A5S9F6E2_UABAM</name>
<keyword evidence="3" id="KW-1185">Reference proteome</keyword>
<dbReference type="AlphaFoldDB" id="A0A5S9F6E2"/>
<dbReference type="EMBL" id="AP019860">
    <property type="protein sequence ID" value="BBM87602.1"/>
    <property type="molecule type" value="Genomic_DNA"/>
</dbReference>
<evidence type="ECO:0000259" key="1">
    <source>
        <dbReference type="Pfam" id="PF18480"/>
    </source>
</evidence>
<reference evidence="2 3" key="1">
    <citation type="submission" date="2019-08" db="EMBL/GenBank/DDBJ databases">
        <title>Complete genome sequence of Candidatus Uab amorphum.</title>
        <authorList>
            <person name="Shiratori T."/>
            <person name="Suzuki S."/>
            <person name="Kakizawa Y."/>
            <person name="Ishida K."/>
        </authorList>
    </citation>
    <scope>NUCLEOTIDE SEQUENCE [LARGE SCALE GENOMIC DNA]</scope>
    <source>
        <strain evidence="2 3">SRT547</strain>
    </source>
</reference>
<evidence type="ECO:0000313" key="3">
    <source>
        <dbReference type="Proteomes" id="UP000326354"/>
    </source>
</evidence>
<feature type="domain" description="DUF5615" evidence="1">
    <location>
        <begin position="3"/>
        <end position="78"/>
    </location>
</feature>
<sequence>MIKFYMDEHVAYAITKALKRKGIDVLTIQEDNSMSISDQTLLDRATQLGRVVFTHDDDFLRESVARQEQQTHFCGIVYGHQKRVSTGKCIEDLELIASIQP</sequence>
<dbReference type="Pfam" id="PF18480">
    <property type="entry name" value="DUF5615"/>
    <property type="match status" value="1"/>
</dbReference>